<dbReference type="Gene3D" id="1.25.40.10">
    <property type="entry name" value="Tetratricopeptide repeat domain"/>
    <property type="match status" value="1"/>
</dbReference>
<evidence type="ECO:0000313" key="3">
    <source>
        <dbReference type="Proteomes" id="UP000504607"/>
    </source>
</evidence>
<name>A0A8N4FBG9_ELAGV</name>
<protein>
    <submittedName>
        <fullName evidence="4">Uncharacterized protein LOC109506343</fullName>
    </submittedName>
</protein>
<dbReference type="AlphaFoldDB" id="A0A8N4FBG9"/>
<dbReference type="Proteomes" id="UP000504607">
    <property type="component" value="Chromosome 10"/>
</dbReference>
<dbReference type="RefSeq" id="XP_029122976.1">
    <property type="nucleotide sequence ID" value="XM_029267143.1"/>
</dbReference>
<evidence type="ECO:0000259" key="2">
    <source>
        <dbReference type="Pfam" id="PF04781"/>
    </source>
</evidence>
<feature type="non-terminal residue" evidence="4">
    <location>
        <position position="233"/>
    </location>
</feature>
<dbReference type="SUPFAM" id="SSF48452">
    <property type="entry name" value="TPR-like"/>
    <property type="match status" value="1"/>
</dbReference>
<dbReference type="PANTHER" id="PTHR34465">
    <property type="entry name" value="CARBOXYL-TERMINAL HYDROLASE-LIKE PROTEIN, PUTATIVE (DUF627 AND DUF629)-RELATED"/>
    <property type="match status" value="1"/>
</dbReference>
<accession>A0A8N4FBG9</accession>
<reference evidence="4" key="1">
    <citation type="submission" date="2025-08" db="UniProtKB">
        <authorList>
            <consortium name="RefSeq"/>
        </authorList>
    </citation>
    <scope>IDENTIFICATION</scope>
</reference>
<dbReference type="OrthoDB" id="205782at2759"/>
<gene>
    <name evidence="4" type="primary">LOC109506343</name>
</gene>
<keyword evidence="3" id="KW-1185">Reference proteome</keyword>
<dbReference type="Pfam" id="PF04781">
    <property type="entry name" value="DUF627"/>
    <property type="match status" value="1"/>
</dbReference>
<feature type="domain" description="DUF627" evidence="2">
    <location>
        <begin position="61"/>
        <end position="167"/>
    </location>
</feature>
<evidence type="ECO:0000313" key="4">
    <source>
        <dbReference type="RefSeq" id="XP_029122976.1"/>
    </source>
</evidence>
<dbReference type="InterPro" id="IPR011990">
    <property type="entry name" value="TPR-like_helical_dom_sf"/>
</dbReference>
<feature type="region of interest" description="Disordered" evidence="1">
    <location>
        <begin position="1"/>
        <end position="42"/>
    </location>
</feature>
<proteinExistence type="predicted"/>
<sequence length="233" mass="25668">MGRRKRNPTQRPAIADASSPSPVAYDGAQRPAPPPSDHKERPAAAAVAEVDAAVKVECERALTALRRGNHKKALRLMRDACVQHESSPLLHRVHGTILVKVAALLDDPNAKLRHLRAAIDSARRAVALSPSSIEFAHFYANLLYEAATDGRGYDEVLQECERALSISDPIDPARESLQDEAHHKLSTPEARIDQVRQELRALNHKSNIASISSWMKNLGGAGEEKFRVIPMRH</sequence>
<organism evidence="3 4">
    <name type="scientific">Elaeis guineensis var. tenera</name>
    <name type="common">Oil palm</name>
    <dbReference type="NCBI Taxonomy" id="51953"/>
    <lineage>
        <taxon>Eukaryota</taxon>
        <taxon>Viridiplantae</taxon>
        <taxon>Streptophyta</taxon>
        <taxon>Embryophyta</taxon>
        <taxon>Tracheophyta</taxon>
        <taxon>Spermatophyta</taxon>
        <taxon>Magnoliopsida</taxon>
        <taxon>Liliopsida</taxon>
        <taxon>Arecaceae</taxon>
        <taxon>Arecoideae</taxon>
        <taxon>Cocoseae</taxon>
        <taxon>Elaeidinae</taxon>
        <taxon>Elaeis</taxon>
    </lineage>
</organism>
<evidence type="ECO:0000256" key="1">
    <source>
        <dbReference type="SAM" id="MobiDB-lite"/>
    </source>
</evidence>
<dbReference type="InterPro" id="IPR006866">
    <property type="entry name" value="DUF627_N"/>
</dbReference>
<dbReference type="PANTHER" id="PTHR34465:SF4">
    <property type="entry name" value="CARBOXYL-TERMINAL HYDROLASE-LIKE PROTEIN, PUTATIVE (DUF627 AND DUF629)-RELATED"/>
    <property type="match status" value="1"/>
</dbReference>